<dbReference type="EMBL" id="BSTX01000009">
    <property type="protein sequence ID" value="GLZ82055.1"/>
    <property type="molecule type" value="Genomic_DNA"/>
</dbReference>
<gene>
    <name evidence="2" type="ORF">Afil01_68620</name>
</gene>
<dbReference type="InterPro" id="IPR000326">
    <property type="entry name" value="PAP2/HPO"/>
</dbReference>
<dbReference type="Gene3D" id="1.10.606.20">
    <property type="match status" value="1"/>
</dbReference>
<name>A0A9W6WEP1_9ACTN</name>
<proteinExistence type="predicted"/>
<accession>A0A9W6WEP1</accession>
<sequence>MSFNPVHHWNDVLLDTIRAVGGPPTTLSRAGAIVHVAIHDAAAAITRESATYALKYAPPGDDRPPSLFAAINQAAHRALSALYPARDFSIALDEASARVPENDPVRIVRGATLGARAADTVLRLRAADGSEVDAPYTAALEPGAWRPTGSGPAASPHWGLVKPWALPTGDHFRPRPPGDADDYEKLLASGFYQRQVEEVRELGGRESRSRTEDQTRLAHFWANDLDGTYKPPGQHYAHTKAIALSYKLPVVENARLFALLSLALADAAIAAWDVKYLGPVDVWRPETAIHLAGSDGRPETAPDPSWRPLSADRSGVSFTPPFPAYVSGHATFAGAWAETLRLFLGTDAVEFAATTDDPHAKGAVRRFRSLTNAAEEDAISRVYLGVHYRFDADAGLDLGRSVAGHVFANFLPK</sequence>
<keyword evidence="3" id="KW-1185">Reference proteome</keyword>
<reference evidence="2" key="1">
    <citation type="submission" date="2023-03" db="EMBL/GenBank/DDBJ databases">
        <title>Actinorhabdospora filicis NBRC 111898.</title>
        <authorList>
            <person name="Ichikawa N."/>
            <person name="Sato H."/>
            <person name="Tonouchi N."/>
        </authorList>
    </citation>
    <scope>NUCLEOTIDE SEQUENCE</scope>
    <source>
        <strain evidence="2">NBRC 111898</strain>
    </source>
</reference>
<dbReference type="AlphaFoldDB" id="A0A9W6WEP1"/>
<comment type="caution">
    <text evidence="2">The sequence shown here is derived from an EMBL/GenBank/DDBJ whole genome shotgun (WGS) entry which is preliminary data.</text>
</comment>
<evidence type="ECO:0000259" key="1">
    <source>
        <dbReference type="Pfam" id="PF01569"/>
    </source>
</evidence>
<dbReference type="InterPro" id="IPR052559">
    <property type="entry name" value="V-haloperoxidase"/>
</dbReference>
<dbReference type="CDD" id="cd03398">
    <property type="entry name" value="PAP2_haloperoxidase"/>
    <property type="match status" value="1"/>
</dbReference>
<dbReference type="PANTHER" id="PTHR34599:SF1">
    <property type="entry name" value="PHOSPHATIDIC ACID PHOSPHATASE TYPE 2_HALOPEROXIDASE DOMAIN-CONTAINING PROTEIN"/>
    <property type="match status" value="1"/>
</dbReference>
<protein>
    <recommendedName>
        <fullName evidence="1">Phosphatidic acid phosphatase type 2/haloperoxidase domain-containing protein</fullName>
    </recommendedName>
</protein>
<dbReference type="Pfam" id="PF01569">
    <property type="entry name" value="PAP2"/>
    <property type="match status" value="1"/>
</dbReference>
<evidence type="ECO:0000313" key="2">
    <source>
        <dbReference type="EMBL" id="GLZ82055.1"/>
    </source>
</evidence>
<dbReference type="RefSeq" id="WP_285667628.1">
    <property type="nucleotide sequence ID" value="NZ_BSTX01000009.1"/>
</dbReference>
<dbReference type="PANTHER" id="PTHR34599">
    <property type="entry name" value="PEROXIDASE-RELATED"/>
    <property type="match status" value="1"/>
</dbReference>
<dbReference type="Proteomes" id="UP001165079">
    <property type="component" value="Unassembled WGS sequence"/>
</dbReference>
<evidence type="ECO:0000313" key="3">
    <source>
        <dbReference type="Proteomes" id="UP001165079"/>
    </source>
</evidence>
<organism evidence="2 3">
    <name type="scientific">Actinorhabdospora filicis</name>
    <dbReference type="NCBI Taxonomy" id="1785913"/>
    <lineage>
        <taxon>Bacteria</taxon>
        <taxon>Bacillati</taxon>
        <taxon>Actinomycetota</taxon>
        <taxon>Actinomycetes</taxon>
        <taxon>Micromonosporales</taxon>
        <taxon>Micromonosporaceae</taxon>
        <taxon>Actinorhabdospora</taxon>
    </lineage>
</organism>
<dbReference type="InterPro" id="IPR036938">
    <property type="entry name" value="PAP2/HPO_sf"/>
</dbReference>
<dbReference type="SUPFAM" id="SSF48317">
    <property type="entry name" value="Acid phosphatase/Vanadium-dependent haloperoxidase"/>
    <property type="match status" value="1"/>
</dbReference>
<feature type="domain" description="Phosphatidic acid phosphatase type 2/haloperoxidase" evidence="1">
    <location>
        <begin position="280"/>
        <end position="407"/>
    </location>
</feature>